<evidence type="ECO:0000313" key="3">
    <source>
        <dbReference type="Proteomes" id="UP000289794"/>
    </source>
</evidence>
<protein>
    <recommendedName>
        <fullName evidence="4">DUF2992 family protein</fullName>
    </recommendedName>
</protein>
<dbReference type="EMBL" id="CP035945">
    <property type="protein sequence ID" value="QBE99278.1"/>
    <property type="molecule type" value="Genomic_DNA"/>
</dbReference>
<evidence type="ECO:0008006" key="4">
    <source>
        <dbReference type="Google" id="ProtNLM"/>
    </source>
</evidence>
<proteinExistence type="predicted"/>
<accession>A0A4V0Z871</accession>
<dbReference type="PIRSF" id="PIRSF021328">
    <property type="entry name" value="UCP021328"/>
    <property type="match status" value="1"/>
</dbReference>
<feature type="compositionally biased region" description="Basic and acidic residues" evidence="1">
    <location>
        <begin position="100"/>
        <end position="124"/>
    </location>
</feature>
<feature type="region of interest" description="Disordered" evidence="1">
    <location>
        <begin position="83"/>
        <end position="139"/>
    </location>
</feature>
<feature type="compositionally biased region" description="Basic residues" evidence="1">
    <location>
        <begin position="125"/>
        <end position="139"/>
    </location>
</feature>
<dbReference type="RefSeq" id="WP_130182417.1">
    <property type="nucleotide sequence ID" value="NZ_CP035945.1"/>
</dbReference>
<dbReference type="AlphaFoldDB" id="A0A4V0Z871"/>
<dbReference type="Pfam" id="PF11208">
    <property type="entry name" value="DUF2992"/>
    <property type="match status" value="1"/>
</dbReference>
<reference evidence="2 3" key="1">
    <citation type="submission" date="2019-01" db="EMBL/GenBank/DDBJ databases">
        <title>PMF-metabolizing Aryl O-demethylase.</title>
        <authorList>
            <person name="Kim M."/>
        </authorList>
    </citation>
    <scope>NUCLEOTIDE SEQUENCE [LARGE SCALE GENOMIC DNA]</scope>
    <source>
        <strain evidence="2 3">PMF1</strain>
    </source>
</reference>
<gene>
    <name evidence="2" type="ORF">PMF13cell1_04851</name>
</gene>
<organism evidence="2 3">
    <name type="scientific">Blautia producta</name>
    <dbReference type="NCBI Taxonomy" id="33035"/>
    <lineage>
        <taxon>Bacteria</taxon>
        <taxon>Bacillati</taxon>
        <taxon>Bacillota</taxon>
        <taxon>Clostridia</taxon>
        <taxon>Lachnospirales</taxon>
        <taxon>Lachnospiraceae</taxon>
        <taxon>Blautia</taxon>
    </lineage>
</organism>
<dbReference type="KEGG" id="bpro:PMF13cell1_04851"/>
<feature type="compositionally biased region" description="Polar residues" evidence="1">
    <location>
        <begin position="84"/>
        <end position="98"/>
    </location>
</feature>
<evidence type="ECO:0000256" key="1">
    <source>
        <dbReference type="SAM" id="MobiDB-lite"/>
    </source>
</evidence>
<name>A0A4V0Z871_9FIRM</name>
<sequence>MDRISITVRVFFQAPFWIGLCERTDSTGCSVCKITFGPEPKDYEVQEFISQSWYRLSFSPAVAEAVRTTEHRNPKRMLREVKKQMNQTGIGTKSQQALKLQHEESKEKRKSLSRERKEEEEQRKFALRQQKRKEKHRGR</sequence>
<evidence type="ECO:0000313" key="2">
    <source>
        <dbReference type="EMBL" id="QBE99278.1"/>
    </source>
</evidence>
<dbReference type="Proteomes" id="UP000289794">
    <property type="component" value="Chromosome"/>
</dbReference>
<dbReference type="InterPro" id="IPR016787">
    <property type="entry name" value="UCP021328"/>
</dbReference>